<keyword evidence="4 10" id="KW-0812">Transmembrane</keyword>
<feature type="binding site" evidence="8">
    <location>
        <position position="379"/>
    </location>
    <ligand>
        <name>Na(+)</name>
        <dbReference type="ChEBI" id="CHEBI:29101"/>
        <label>1</label>
    </ligand>
</feature>
<evidence type="ECO:0000313" key="12">
    <source>
        <dbReference type="Proteomes" id="UP001165740"/>
    </source>
</evidence>
<dbReference type="SUPFAM" id="SSF161070">
    <property type="entry name" value="SNF-like"/>
    <property type="match status" value="1"/>
</dbReference>
<evidence type="ECO:0000256" key="6">
    <source>
        <dbReference type="ARBA" id="ARBA00023136"/>
    </source>
</evidence>
<dbReference type="GO" id="GO:0046872">
    <property type="term" value="F:metal ion binding"/>
    <property type="evidence" value="ECO:0007669"/>
    <property type="project" value="UniProtKB-KW"/>
</dbReference>
<evidence type="ECO:0000256" key="3">
    <source>
        <dbReference type="ARBA" id="ARBA00022448"/>
    </source>
</evidence>
<reference evidence="13" key="1">
    <citation type="submission" date="2025-08" db="UniProtKB">
        <authorList>
            <consortium name="RefSeq"/>
        </authorList>
    </citation>
    <scope>IDENTIFICATION</scope>
</reference>
<feature type="disulfide bond" evidence="9">
    <location>
        <begin position="207"/>
        <end position="216"/>
    </location>
</feature>
<dbReference type="Pfam" id="PF00209">
    <property type="entry name" value="SNF"/>
    <property type="match status" value="1"/>
</dbReference>
<evidence type="ECO:0000256" key="4">
    <source>
        <dbReference type="ARBA" id="ARBA00022692"/>
    </source>
</evidence>
<proteinExistence type="inferred from homology"/>
<keyword evidence="12" id="KW-1185">Reference proteome</keyword>
<dbReference type="PRINTS" id="PR00176">
    <property type="entry name" value="NANEUSMPORT"/>
</dbReference>
<dbReference type="PROSITE" id="PS50267">
    <property type="entry name" value="NA_NEUROTRAN_SYMP_3"/>
    <property type="match status" value="1"/>
</dbReference>
<evidence type="ECO:0000256" key="5">
    <source>
        <dbReference type="ARBA" id="ARBA00022989"/>
    </source>
</evidence>
<keyword evidence="6 11" id="KW-0472">Membrane</keyword>
<evidence type="ECO:0000256" key="9">
    <source>
        <dbReference type="PIRSR" id="PIRSR600175-2"/>
    </source>
</evidence>
<dbReference type="GO" id="GO:0005283">
    <property type="term" value="F:amino acid:sodium symporter activity"/>
    <property type="evidence" value="ECO:0007669"/>
    <property type="project" value="TreeGrafter"/>
</dbReference>
<evidence type="ECO:0000256" key="2">
    <source>
        <dbReference type="ARBA" id="ARBA00006459"/>
    </source>
</evidence>
<comment type="similarity">
    <text evidence="2 10">Belongs to the sodium:neurotransmitter symporter (SNF) (TC 2.A.22) family.</text>
</comment>
<feature type="binding site" evidence="8">
    <location>
        <position position="109"/>
    </location>
    <ligand>
        <name>Na(+)</name>
        <dbReference type="ChEBI" id="CHEBI:29101"/>
        <label>1</label>
    </ligand>
</feature>
<protein>
    <recommendedName>
        <fullName evidence="10">Transporter</fullName>
    </recommendedName>
</protein>
<feature type="transmembrane region" description="Helical" evidence="11">
    <location>
        <begin position="583"/>
        <end position="608"/>
    </location>
</feature>
<dbReference type="GeneID" id="106053554"/>
<comment type="subcellular location">
    <subcellularLocation>
        <location evidence="1">Membrane</location>
        <topology evidence="1">Multi-pass membrane protein</topology>
    </subcellularLocation>
</comment>
<feature type="transmembrane region" description="Helical" evidence="11">
    <location>
        <begin position="297"/>
        <end position="324"/>
    </location>
</feature>
<evidence type="ECO:0000256" key="8">
    <source>
        <dbReference type="PIRSR" id="PIRSR600175-1"/>
    </source>
</evidence>
<feature type="transmembrane region" description="Helical" evidence="11">
    <location>
        <begin position="474"/>
        <end position="498"/>
    </location>
</feature>
<feature type="binding site" evidence="8">
    <location>
        <position position="104"/>
    </location>
    <ligand>
        <name>Na(+)</name>
        <dbReference type="ChEBI" id="CHEBI:29101"/>
        <label>1</label>
    </ligand>
</feature>
<evidence type="ECO:0000256" key="7">
    <source>
        <dbReference type="ARBA" id="ARBA00023180"/>
    </source>
</evidence>
<feature type="binding site" evidence="8">
    <location>
        <position position="447"/>
    </location>
    <ligand>
        <name>Na(+)</name>
        <dbReference type="ChEBI" id="CHEBI:29101"/>
        <label>1</label>
    </ligand>
</feature>
<keyword evidence="8" id="KW-0915">Sodium</keyword>
<feature type="binding site" evidence="8">
    <location>
        <position position="347"/>
    </location>
    <ligand>
        <name>Na(+)</name>
        <dbReference type="ChEBI" id="CHEBI:29101"/>
        <label>1</label>
    </ligand>
</feature>
<feature type="transmembrane region" description="Helical" evidence="11">
    <location>
        <begin position="168"/>
        <end position="195"/>
    </location>
</feature>
<evidence type="ECO:0000313" key="13">
    <source>
        <dbReference type="RefSeq" id="XP_055895527.1"/>
    </source>
</evidence>
<dbReference type="PROSITE" id="PS00610">
    <property type="entry name" value="NA_NEUROTRAN_SYMP_1"/>
    <property type="match status" value="1"/>
</dbReference>
<dbReference type="PANTHER" id="PTHR11616:SF321">
    <property type="entry name" value="SODIUM-DEPENDENT NUTRIENT AMINO ACID TRANSPORTER 1-RELATED"/>
    <property type="match status" value="1"/>
</dbReference>
<organism evidence="12 13">
    <name type="scientific">Biomphalaria glabrata</name>
    <name type="common">Bloodfluke planorb</name>
    <name type="synonym">Freshwater snail</name>
    <dbReference type="NCBI Taxonomy" id="6526"/>
    <lineage>
        <taxon>Eukaryota</taxon>
        <taxon>Metazoa</taxon>
        <taxon>Spiralia</taxon>
        <taxon>Lophotrochozoa</taxon>
        <taxon>Mollusca</taxon>
        <taxon>Gastropoda</taxon>
        <taxon>Heterobranchia</taxon>
        <taxon>Euthyneura</taxon>
        <taxon>Panpulmonata</taxon>
        <taxon>Hygrophila</taxon>
        <taxon>Lymnaeoidea</taxon>
        <taxon>Planorbidae</taxon>
        <taxon>Biomphalaria</taxon>
    </lineage>
</organism>
<name>A0A9W3B7J0_BIOGL</name>
<feature type="transmembrane region" description="Helical" evidence="11">
    <location>
        <begin position="344"/>
        <end position="361"/>
    </location>
</feature>
<accession>A0A9W3B7J0</accession>
<feature type="binding site" evidence="8">
    <location>
        <position position="105"/>
    </location>
    <ligand>
        <name>Na(+)</name>
        <dbReference type="ChEBI" id="CHEBI:29101"/>
        <label>1</label>
    </ligand>
</feature>
<evidence type="ECO:0000256" key="10">
    <source>
        <dbReference type="RuleBase" id="RU003732"/>
    </source>
</evidence>
<feature type="transmembrane region" description="Helical" evidence="11">
    <location>
        <begin position="265"/>
        <end position="285"/>
    </location>
</feature>
<dbReference type="AlphaFoldDB" id="A0A9W3B7J0"/>
<dbReference type="OMA" id="YLFMSMR"/>
<evidence type="ECO:0000256" key="11">
    <source>
        <dbReference type="SAM" id="Phobius"/>
    </source>
</evidence>
<feature type="transmembrane region" description="Helical" evidence="11">
    <location>
        <begin position="432"/>
        <end position="453"/>
    </location>
</feature>
<keyword evidence="9" id="KW-1015">Disulfide bond</keyword>
<gene>
    <name evidence="13" type="primary">LOC106053554</name>
</gene>
<feature type="transmembrane region" description="Helical" evidence="11">
    <location>
        <begin position="96"/>
        <end position="114"/>
    </location>
</feature>
<dbReference type="InterPro" id="IPR037272">
    <property type="entry name" value="SNS_sf"/>
</dbReference>
<keyword evidence="8" id="KW-0479">Metal-binding</keyword>
<dbReference type="PANTHER" id="PTHR11616">
    <property type="entry name" value="SODIUM/CHLORIDE DEPENDENT TRANSPORTER"/>
    <property type="match status" value="1"/>
</dbReference>
<dbReference type="InterPro" id="IPR000175">
    <property type="entry name" value="Na/ntran_symport"/>
</dbReference>
<dbReference type="Proteomes" id="UP001165740">
    <property type="component" value="Chromosome 8"/>
</dbReference>
<keyword evidence="10" id="KW-0769">Symport</keyword>
<feature type="binding site" evidence="8">
    <location>
        <position position="102"/>
    </location>
    <ligand>
        <name>Na(+)</name>
        <dbReference type="ChEBI" id="CHEBI:29101"/>
        <label>1</label>
    </ligand>
</feature>
<keyword evidence="5 11" id="KW-1133">Transmembrane helix</keyword>
<dbReference type="OrthoDB" id="6581954at2759"/>
<dbReference type="RefSeq" id="XP_055895527.1">
    <property type="nucleotide sequence ID" value="XM_056039552.1"/>
</dbReference>
<feature type="transmembrane region" description="Helical" evidence="11">
    <location>
        <begin position="549"/>
        <end position="571"/>
    </location>
</feature>
<dbReference type="GO" id="GO:0089718">
    <property type="term" value="P:amino acid import across plasma membrane"/>
    <property type="evidence" value="ECO:0007669"/>
    <property type="project" value="TreeGrafter"/>
</dbReference>
<feature type="transmembrane region" description="Helical" evidence="11">
    <location>
        <begin position="504"/>
        <end position="528"/>
    </location>
</feature>
<dbReference type="GO" id="GO:0005886">
    <property type="term" value="C:plasma membrane"/>
    <property type="evidence" value="ECO:0007669"/>
    <property type="project" value="TreeGrafter"/>
</dbReference>
<feature type="binding site" evidence="8">
    <location>
        <position position="448"/>
    </location>
    <ligand>
        <name>Na(+)</name>
        <dbReference type="ChEBI" id="CHEBI:29101"/>
        <label>1</label>
    </ligand>
</feature>
<sequence length="702" mass="79549">MSKLPAWTESTEKMSTELDNIFNSGDEELSPVPKPKLVYSTINRTNSQLRLLAESFILPGRDSAVDQIMVVLPKSEENISDSCQIEREVWGSGLEYLLSCIGFAVGLGNIWRFPYLCYKSGGGAFLIPYFAFLVLCGFPLFYMETAYGQFASLSPISVWRLSPLFKGIGYGMVIICTIVCIYYNIIISWTFYYIYMSMNATLPWTTCENHWNTYKCVSSIQEKFKSLNQNQTNTSQFQTASLEFWERNVLRQSNGIESLGEIRWPLFWCLLLAWFLVFLCLSKGVKSSGKVVYFTSLFPYIVLTVLLVRGVTLPGAMIGIRFYVIPDWSKLLDLKVWGDAAVQIFYSVGMAWGSLITMASYNNFKHNVFRDAMIVPIVNCGTSVFAGFVIFSVLGYMAHATDTAINQVVDQGPGLIFVVYPEAISKLPVPQLWSVMFFLMIFTVGIDSQFGMFETLTSALVDEYPRLLRRRKTLVTGTLCLVEFFLGIPMICQGGIYILQIIDWYSASFSLMLLSFMECIVISWIYGINRFLKDIELMLGKKPFIYWKIMWKFITPTIILFTWGFSVSNIGTVTLGQYRYPTWAILTGWMCGVCSLIPVPLTAIIAVSRDKSGTFVQRVRRLAQPAPNWGPSQAADKERYYNSMDDAEFERYEAALLNVDLKSYAKMKKMSSFSDSPSSPKKARPLSPTNSITLYSNIINSV</sequence>
<feature type="transmembrane region" description="Helical" evidence="11">
    <location>
        <begin position="126"/>
        <end position="147"/>
    </location>
</feature>
<evidence type="ECO:0000256" key="1">
    <source>
        <dbReference type="ARBA" id="ARBA00004141"/>
    </source>
</evidence>
<keyword evidence="3 10" id="KW-0813">Transport</keyword>
<keyword evidence="7" id="KW-0325">Glycoprotein</keyword>
<feature type="transmembrane region" description="Helical" evidence="11">
    <location>
        <begin position="373"/>
        <end position="398"/>
    </location>
</feature>